<feature type="domain" description="N-acetyltransferase" evidence="3">
    <location>
        <begin position="7"/>
        <end position="162"/>
    </location>
</feature>
<dbReference type="AlphaFoldDB" id="A0A399E9J2"/>
<keyword evidence="5" id="KW-1185">Reference proteome</keyword>
<dbReference type="Proteomes" id="UP000265715">
    <property type="component" value="Unassembled WGS sequence"/>
</dbReference>
<sequence>MEDLPPVTFRLMRPADAGAVARMVRQAWAGRVAPGSSGHLETAEKVLADLERGRGFVAEAGGEAVAAVRWVPHPVEEGVCEVHKLGVLPGYRKRGLGPKLLGLLEEDAARHGVREVRLAVRHDQYRLVEWYSAQGYVLDANLLYSSANPRTPPPFVLRKRLA</sequence>
<evidence type="ECO:0000313" key="4">
    <source>
        <dbReference type="EMBL" id="RIH81397.1"/>
    </source>
</evidence>
<evidence type="ECO:0000256" key="1">
    <source>
        <dbReference type="ARBA" id="ARBA00022679"/>
    </source>
</evidence>
<gene>
    <name evidence="4" type="ORF">Mterra_03185</name>
</gene>
<dbReference type="OrthoDB" id="26232at2"/>
<dbReference type="Gene3D" id="3.40.630.30">
    <property type="match status" value="1"/>
</dbReference>
<dbReference type="SUPFAM" id="SSF55729">
    <property type="entry name" value="Acyl-CoA N-acyltransferases (Nat)"/>
    <property type="match status" value="1"/>
</dbReference>
<reference evidence="4 5" key="1">
    <citation type="submission" date="2018-08" db="EMBL/GenBank/DDBJ databases">
        <title>Meiothermus terrae DSM 26712 genome sequencing project.</title>
        <authorList>
            <person name="Da Costa M.S."/>
            <person name="Albuquerque L."/>
            <person name="Raposo P."/>
            <person name="Froufe H.J.C."/>
            <person name="Barroso C.S."/>
            <person name="Egas C."/>
        </authorList>
    </citation>
    <scope>NUCLEOTIDE SEQUENCE [LARGE SCALE GENOMIC DNA]</scope>
    <source>
        <strain evidence="4 5">DSM 26712</strain>
    </source>
</reference>
<keyword evidence="2" id="KW-0012">Acyltransferase</keyword>
<dbReference type="InterPro" id="IPR050832">
    <property type="entry name" value="Bact_Acetyltransf"/>
</dbReference>
<proteinExistence type="predicted"/>
<evidence type="ECO:0000259" key="3">
    <source>
        <dbReference type="PROSITE" id="PS51186"/>
    </source>
</evidence>
<dbReference type="InterPro" id="IPR000182">
    <property type="entry name" value="GNAT_dom"/>
</dbReference>
<keyword evidence="1 4" id="KW-0808">Transferase</keyword>
<dbReference type="Pfam" id="PF00583">
    <property type="entry name" value="Acetyltransf_1"/>
    <property type="match status" value="1"/>
</dbReference>
<dbReference type="GO" id="GO:0016747">
    <property type="term" value="F:acyltransferase activity, transferring groups other than amino-acyl groups"/>
    <property type="evidence" value="ECO:0007669"/>
    <property type="project" value="InterPro"/>
</dbReference>
<comment type="caution">
    <text evidence="4">The sequence shown here is derived from an EMBL/GenBank/DDBJ whole genome shotgun (WGS) entry which is preliminary data.</text>
</comment>
<dbReference type="RefSeq" id="WP_119316123.1">
    <property type="nucleotide sequence ID" value="NZ_QXDL01000177.1"/>
</dbReference>
<evidence type="ECO:0000313" key="5">
    <source>
        <dbReference type="Proteomes" id="UP000265715"/>
    </source>
</evidence>
<dbReference type="PROSITE" id="PS51186">
    <property type="entry name" value="GNAT"/>
    <property type="match status" value="1"/>
</dbReference>
<accession>A0A399E9J2</accession>
<organism evidence="4 5">
    <name type="scientific">Calidithermus terrae</name>
    <dbReference type="NCBI Taxonomy" id="1408545"/>
    <lineage>
        <taxon>Bacteria</taxon>
        <taxon>Thermotogati</taxon>
        <taxon>Deinococcota</taxon>
        <taxon>Deinococci</taxon>
        <taxon>Thermales</taxon>
        <taxon>Thermaceae</taxon>
        <taxon>Calidithermus</taxon>
    </lineage>
</organism>
<protein>
    <submittedName>
        <fullName evidence="4">Ribosomal-protein-alanine acetyltransferase</fullName>
    </submittedName>
</protein>
<dbReference type="InterPro" id="IPR016181">
    <property type="entry name" value="Acyl_CoA_acyltransferase"/>
</dbReference>
<dbReference type="PANTHER" id="PTHR43877">
    <property type="entry name" value="AMINOALKYLPHOSPHONATE N-ACETYLTRANSFERASE-RELATED-RELATED"/>
    <property type="match status" value="1"/>
</dbReference>
<name>A0A399E9J2_9DEIN</name>
<dbReference type="EMBL" id="QXDL01000177">
    <property type="protein sequence ID" value="RIH81397.1"/>
    <property type="molecule type" value="Genomic_DNA"/>
</dbReference>
<evidence type="ECO:0000256" key="2">
    <source>
        <dbReference type="ARBA" id="ARBA00023315"/>
    </source>
</evidence>